<reference evidence="1" key="1">
    <citation type="journal article" date="2019" name="Sci. Rep.">
        <title>Draft genome of Tanacetum cinerariifolium, the natural source of mosquito coil.</title>
        <authorList>
            <person name="Yamashiro T."/>
            <person name="Shiraishi A."/>
            <person name="Satake H."/>
            <person name="Nakayama K."/>
        </authorList>
    </citation>
    <scope>NUCLEOTIDE SEQUENCE</scope>
</reference>
<feature type="non-terminal residue" evidence="1">
    <location>
        <position position="1"/>
    </location>
</feature>
<organism evidence="1">
    <name type="scientific">Tanacetum cinerariifolium</name>
    <name type="common">Dalmatian daisy</name>
    <name type="synonym">Chrysanthemum cinerariifolium</name>
    <dbReference type="NCBI Taxonomy" id="118510"/>
    <lineage>
        <taxon>Eukaryota</taxon>
        <taxon>Viridiplantae</taxon>
        <taxon>Streptophyta</taxon>
        <taxon>Embryophyta</taxon>
        <taxon>Tracheophyta</taxon>
        <taxon>Spermatophyta</taxon>
        <taxon>Magnoliopsida</taxon>
        <taxon>eudicotyledons</taxon>
        <taxon>Gunneridae</taxon>
        <taxon>Pentapetalae</taxon>
        <taxon>asterids</taxon>
        <taxon>campanulids</taxon>
        <taxon>Asterales</taxon>
        <taxon>Asteraceae</taxon>
        <taxon>Asteroideae</taxon>
        <taxon>Anthemideae</taxon>
        <taxon>Anthemidinae</taxon>
        <taxon>Tanacetum</taxon>
    </lineage>
</organism>
<dbReference type="EMBL" id="BKCJ010187514">
    <property type="protein sequence ID" value="GEY54366.1"/>
    <property type="molecule type" value="Genomic_DNA"/>
</dbReference>
<gene>
    <name evidence="1" type="ORF">Tci_426340</name>
</gene>
<proteinExistence type="predicted"/>
<accession>A0A699HT46</accession>
<name>A0A699HT46_TANCI</name>
<protein>
    <submittedName>
        <fullName evidence="1">Uncharacterized protein</fullName>
    </submittedName>
</protein>
<evidence type="ECO:0000313" key="1">
    <source>
        <dbReference type="EMBL" id="GEY54366.1"/>
    </source>
</evidence>
<comment type="caution">
    <text evidence="1">The sequence shown here is derived from an EMBL/GenBank/DDBJ whole genome shotgun (WGS) entry which is preliminary data.</text>
</comment>
<dbReference type="AlphaFoldDB" id="A0A699HT46"/>
<sequence length="128" mass="14140">VISADSAVTYTSVHSEARSWSIPSEDPYEEAAQQLLEHAPRSPEYVPDPIELEDHVPLHIPEYPEDLVPSEDEAYVPEVASAPTPLLLPSFLSPRSHGVLGKYVVLFRWIEVYGSSCGERGEVLGGKR</sequence>
<feature type="non-terminal residue" evidence="1">
    <location>
        <position position="128"/>
    </location>
</feature>